<keyword evidence="11" id="KW-1185">Reference proteome</keyword>
<evidence type="ECO:0000313" key="10">
    <source>
        <dbReference type="EMBL" id="KIR42544.1"/>
    </source>
</evidence>
<evidence type="ECO:0000313" key="11">
    <source>
        <dbReference type="Proteomes" id="UP000053392"/>
    </source>
</evidence>
<organism evidence="10 11">
    <name type="scientific">Cryptococcus deuterogattii Ram5</name>
    <dbReference type="NCBI Taxonomy" id="1296110"/>
    <lineage>
        <taxon>Eukaryota</taxon>
        <taxon>Fungi</taxon>
        <taxon>Dikarya</taxon>
        <taxon>Basidiomycota</taxon>
        <taxon>Agaricomycotina</taxon>
        <taxon>Tremellomycetes</taxon>
        <taxon>Tremellales</taxon>
        <taxon>Cryptococcaceae</taxon>
        <taxon>Cryptococcus</taxon>
        <taxon>Cryptococcus gattii species complex</taxon>
    </lineage>
</organism>
<name>A0A0D0V7M9_9TREE</name>
<evidence type="ECO:0000256" key="6">
    <source>
        <dbReference type="ARBA" id="ARBA00023128"/>
    </source>
</evidence>
<dbReference type="EMBL" id="KN847898">
    <property type="protein sequence ID" value="KIR42544.1"/>
    <property type="molecule type" value="Genomic_DNA"/>
</dbReference>
<sequence>MLKFGDPEWYNDYVRPYKELFWPPYESTHQPPKTHAAIKDELARMKAERIAKKTAQLSQRECAETVQGALAAEKQTQGEEGSGETKWNKFGTAGHGRLV</sequence>
<protein>
    <submittedName>
        <fullName evidence="10">Uncharacterized protein</fullName>
    </submittedName>
</protein>
<comment type="subcellular location">
    <subcellularLocation>
        <location evidence="1">Membrane</location>
        <topology evidence="1">Single-pass membrane protein</topology>
    </subcellularLocation>
    <subcellularLocation>
        <location evidence="2">Mitochondrion membrane</location>
    </subcellularLocation>
</comment>
<keyword evidence="7" id="KW-0472">Membrane</keyword>
<keyword evidence="4" id="KW-0809">Transit peptide</keyword>
<evidence type="ECO:0000256" key="5">
    <source>
        <dbReference type="ARBA" id="ARBA00022989"/>
    </source>
</evidence>
<reference evidence="10 11" key="1">
    <citation type="submission" date="2015-01" db="EMBL/GenBank/DDBJ databases">
        <title>The Genome Sequence of Cryptococcus gattii Ram5.</title>
        <authorList>
            <consortium name="The Broad Institute Genomics Platform"/>
            <person name="Cuomo C."/>
            <person name="Litvintseva A."/>
            <person name="Chen Y."/>
            <person name="Heitman J."/>
            <person name="Sun S."/>
            <person name="Springer D."/>
            <person name="Dromer F."/>
            <person name="Young S."/>
            <person name="Zeng Q."/>
            <person name="Gargeya S."/>
            <person name="Abouelleil A."/>
            <person name="Alvarado L."/>
            <person name="Chapman S.B."/>
            <person name="Gainer-Dewar J."/>
            <person name="Goldberg J."/>
            <person name="Griggs A."/>
            <person name="Gujja S."/>
            <person name="Hansen M."/>
            <person name="Howarth C."/>
            <person name="Imamovic A."/>
            <person name="Larimer J."/>
            <person name="Murphy C."/>
            <person name="Naylor J."/>
            <person name="Pearson M."/>
            <person name="Priest M."/>
            <person name="Roberts A."/>
            <person name="Saif S."/>
            <person name="Shea T."/>
            <person name="Sykes S."/>
            <person name="Wortman J."/>
            <person name="Nusbaum C."/>
            <person name="Birren B."/>
        </authorList>
    </citation>
    <scope>NUCLEOTIDE SEQUENCE [LARGE SCALE GENOMIC DNA]</scope>
    <source>
        <strain evidence="10 11">Ram5</strain>
    </source>
</reference>
<evidence type="ECO:0000256" key="4">
    <source>
        <dbReference type="ARBA" id="ARBA00022946"/>
    </source>
</evidence>
<dbReference type="GO" id="GO:0033617">
    <property type="term" value="P:mitochondrial respiratory chain complex IV assembly"/>
    <property type="evidence" value="ECO:0007669"/>
    <property type="project" value="InterPro"/>
</dbReference>
<dbReference type="Pfam" id="PF09803">
    <property type="entry name" value="Pet100"/>
    <property type="match status" value="1"/>
</dbReference>
<evidence type="ECO:0000256" key="7">
    <source>
        <dbReference type="ARBA" id="ARBA00023136"/>
    </source>
</evidence>
<dbReference type="Proteomes" id="UP000053392">
    <property type="component" value="Unassembled WGS sequence"/>
</dbReference>
<dbReference type="HOGENOM" id="CLU_156745_1_1_1"/>
<evidence type="ECO:0000256" key="1">
    <source>
        <dbReference type="ARBA" id="ARBA00004167"/>
    </source>
</evidence>
<keyword evidence="6" id="KW-0496">Mitochondrion</keyword>
<dbReference type="GO" id="GO:0051082">
    <property type="term" value="F:unfolded protein binding"/>
    <property type="evidence" value="ECO:0007669"/>
    <property type="project" value="TreeGrafter"/>
</dbReference>
<dbReference type="PANTHER" id="PTHR33968:SF1">
    <property type="entry name" value="PROTEIN PET100 HOMOLOG, MITOCHONDRIAL"/>
    <property type="match status" value="1"/>
</dbReference>
<dbReference type="InterPro" id="IPR018625">
    <property type="entry name" value="Pet100"/>
</dbReference>
<dbReference type="OrthoDB" id="18175at2759"/>
<proteinExistence type="inferred from homology"/>
<gene>
    <name evidence="10" type="ORF">I313_01771</name>
</gene>
<dbReference type="AlphaFoldDB" id="A0A0D0V7M9"/>
<dbReference type="GO" id="GO:0005743">
    <property type="term" value="C:mitochondrial inner membrane"/>
    <property type="evidence" value="ECO:0007669"/>
    <property type="project" value="TreeGrafter"/>
</dbReference>
<accession>A0A0D0V7M9</accession>
<evidence type="ECO:0000256" key="9">
    <source>
        <dbReference type="SAM" id="MobiDB-lite"/>
    </source>
</evidence>
<keyword evidence="5" id="KW-1133">Transmembrane helix</keyword>
<keyword evidence="3" id="KW-0812">Transmembrane</keyword>
<comment type="similarity">
    <text evidence="8">Belongs to the PET100 family.</text>
</comment>
<feature type="region of interest" description="Disordered" evidence="9">
    <location>
        <begin position="74"/>
        <end position="99"/>
    </location>
</feature>
<evidence type="ECO:0000256" key="2">
    <source>
        <dbReference type="ARBA" id="ARBA00004325"/>
    </source>
</evidence>
<dbReference type="PANTHER" id="PTHR33968">
    <property type="entry name" value="PROTEIN PET100 HOMOLOG, MITOCHONDRIAL"/>
    <property type="match status" value="1"/>
</dbReference>
<evidence type="ECO:0000256" key="8">
    <source>
        <dbReference type="ARBA" id="ARBA00038077"/>
    </source>
</evidence>
<evidence type="ECO:0000256" key="3">
    <source>
        <dbReference type="ARBA" id="ARBA00022692"/>
    </source>
</evidence>